<comment type="caution">
    <text evidence="1">The sequence shown here is derived from an EMBL/GenBank/DDBJ whole genome shotgun (WGS) entry which is preliminary data.</text>
</comment>
<dbReference type="InParanoid" id="B4DBL1"/>
<proteinExistence type="predicted"/>
<dbReference type="AlphaFoldDB" id="B4DBL1"/>
<dbReference type="RefSeq" id="WP_006983620.1">
    <property type="nucleotide sequence ID" value="NZ_ABVL01000038.1"/>
</dbReference>
<keyword evidence="2" id="KW-1185">Reference proteome</keyword>
<gene>
    <name evidence="1" type="ORF">CfE428DRAFT_6302</name>
</gene>
<dbReference type="Proteomes" id="UP000005824">
    <property type="component" value="Unassembled WGS sequence"/>
</dbReference>
<evidence type="ECO:0000313" key="2">
    <source>
        <dbReference type="Proteomes" id="UP000005824"/>
    </source>
</evidence>
<sequence length="72" mass="7803">MNMIALPIQPKSSVHSRPSFRMLCAWCEQTIERNNPPAGPLMGNSHGICAPCARQHFGLDLEAIAAEAQLCA</sequence>
<reference evidence="1 2" key="1">
    <citation type="journal article" date="2011" name="J. Bacteriol.">
        <title>Genome sequence of Chthoniobacter flavus Ellin428, an aerobic heterotrophic soil bacterium.</title>
        <authorList>
            <person name="Kant R."/>
            <person name="van Passel M.W."/>
            <person name="Palva A."/>
            <person name="Lucas S."/>
            <person name="Lapidus A."/>
            <person name="Glavina Del Rio T."/>
            <person name="Dalin E."/>
            <person name="Tice H."/>
            <person name="Bruce D."/>
            <person name="Goodwin L."/>
            <person name="Pitluck S."/>
            <person name="Larimer F.W."/>
            <person name="Land M.L."/>
            <person name="Hauser L."/>
            <person name="Sangwan P."/>
            <person name="de Vos W.M."/>
            <person name="Janssen P.H."/>
            <person name="Smidt H."/>
        </authorList>
    </citation>
    <scope>NUCLEOTIDE SEQUENCE [LARGE SCALE GENOMIC DNA]</scope>
    <source>
        <strain evidence="1 2">Ellin428</strain>
    </source>
</reference>
<dbReference type="EMBL" id="ABVL01000038">
    <property type="protein sequence ID" value="EDY16198.1"/>
    <property type="molecule type" value="Genomic_DNA"/>
</dbReference>
<evidence type="ECO:0000313" key="1">
    <source>
        <dbReference type="EMBL" id="EDY16198.1"/>
    </source>
</evidence>
<organism evidence="1 2">
    <name type="scientific">Chthoniobacter flavus Ellin428</name>
    <dbReference type="NCBI Taxonomy" id="497964"/>
    <lineage>
        <taxon>Bacteria</taxon>
        <taxon>Pseudomonadati</taxon>
        <taxon>Verrucomicrobiota</taxon>
        <taxon>Spartobacteria</taxon>
        <taxon>Chthoniobacterales</taxon>
        <taxon>Chthoniobacteraceae</taxon>
        <taxon>Chthoniobacter</taxon>
    </lineage>
</organism>
<name>B4DBL1_9BACT</name>
<protein>
    <submittedName>
        <fullName evidence="1">Uncharacterized protein</fullName>
    </submittedName>
</protein>
<accession>B4DBL1</accession>